<evidence type="ECO:0000259" key="2">
    <source>
        <dbReference type="SMART" id="SM00563"/>
    </source>
</evidence>
<feature type="transmembrane region" description="Helical" evidence="1">
    <location>
        <begin position="12"/>
        <end position="39"/>
    </location>
</feature>
<dbReference type="RefSeq" id="WP_271430281.1">
    <property type="nucleotide sequence ID" value="NZ_JAQIPB010000013.1"/>
</dbReference>
<keyword evidence="3" id="KW-0808">Transferase</keyword>
<feature type="domain" description="Phospholipid/glycerol acyltransferase" evidence="2">
    <location>
        <begin position="89"/>
        <end position="231"/>
    </location>
</feature>
<proteinExistence type="predicted"/>
<dbReference type="PANTHER" id="PTHR10983:SF16">
    <property type="entry name" value="LYSOCARDIOLIPIN ACYLTRANSFERASE 1"/>
    <property type="match status" value="1"/>
</dbReference>
<dbReference type="Proteomes" id="UP001212602">
    <property type="component" value="Unassembled WGS sequence"/>
</dbReference>
<evidence type="ECO:0000256" key="1">
    <source>
        <dbReference type="SAM" id="Phobius"/>
    </source>
</evidence>
<dbReference type="AlphaFoldDB" id="A0AAE3NG73"/>
<organism evidence="3 4">
    <name type="scientific">Xenophilus arseniciresistens</name>
    <dbReference type="NCBI Taxonomy" id="1283306"/>
    <lineage>
        <taxon>Bacteria</taxon>
        <taxon>Pseudomonadati</taxon>
        <taxon>Pseudomonadota</taxon>
        <taxon>Betaproteobacteria</taxon>
        <taxon>Burkholderiales</taxon>
        <taxon>Comamonadaceae</taxon>
        <taxon>Xenophilus</taxon>
    </lineage>
</organism>
<dbReference type="SMART" id="SM00563">
    <property type="entry name" value="PlsC"/>
    <property type="match status" value="1"/>
</dbReference>
<reference evidence="3" key="1">
    <citation type="submission" date="2023-01" db="EMBL/GenBank/DDBJ databases">
        <title>Xenophilus mangrovi sp. nov., isolated from soil of Mangrove nature reserve.</title>
        <authorList>
            <person name="Xu S."/>
            <person name="Liu Z."/>
            <person name="Xu Y."/>
        </authorList>
    </citation>
    <scope>NUCLEOTIDE SEQUENCE</scope>
    <source>
        <strain evidence="3">YW8</strain>
    </source>
</reference>
<evidence type="ECO:0000313" key="4">
    <source>
        <dbReference type="Proteomes" id="UP001212602"/>
    </source>
</evidence>
<accession>A0AAE3NG73</accession>
<dbReference type="EMBL" id="JAQIPB010000013">
    <property type="protein sequence ID" value="MDA7419084.1"/>
    <property type="molecule type" value="Genomic_DNA"/>
</dbReference>
<keyword evidence="1" id="KW-1133">Transmembrane helix</keyword>
<keyword evidence="3" id="KW-0012">Acyltransferase</keyword>
<dbReference type="GO" id="GO:0016746">
    <property type="term" value="F:acyltransferase activity"/>
    <property type="evidence" value="ECO:0007669"/>
    <property type="project" value="UniProtKB-KW"/>
</dbReference>
<gene>
    <name evidence="3" type="ORF">PGB34_22155</name>
</gene>
<dbReference type="InterPro" id="IPR002123">
    <property type="entry name" value="Plipid/glycerol_acylTrfase"/>
</dbReference>
<dbReference type="NCBIfam" id="NF010621">
    <property type="entry name" value="PRK14014.1"/>
    <property type="match status" value="1"/>
</dbReference>
<evidence type="ECO:0000313" key="3">
    <source>
        <dbReference type="EMBL" id="MDA7419084.1"/>
    </source>
</evidence>
<keyword evidence="4" id="KW-1185">Reference proteome</keyword>
<sequence length="317" mass="36111">MLFFLPSPLRGLIAGLLLAFNTLFWALPLFVLALLKLLLPVAALRRPLDVALNACASGWIQCNNLWIRLVQRQRWDVQQPTDLDLQGWYLVNCNHRSWVDIFVLQQAFSGRIPLLKFFLKQQLIWVPVVGLAWWALEFPFMKRHSKAALRRNPALRDQDRETTRRACEKFRHVPTSITNFAEGTRFTPAKHLAQGQPYRHLLKPKAGALALAIHAMGAQFRSLVDVTIAYPQGTPTFWDLLCGRAGHAVLRARTLPIPPEFSTSNYEQDKAFRTRFHRWLAQLWNDKDALLDELLPAEAGAARAEPAPDTQQTTPIA</sequence>
<dbReference type="PANTHER" id="PTHR10983">
    <property type="entry name" value="1-ACYLGLYCEROL-3-PHOSPHATE ACYLTRANSFERASE-RELATED"/>
    <property type="match status" value="1"/>
</dbReference>
<keyword evidence="1" id="KW-0472">Membrane</keyword>
<name>A0AAE3NG73_9BURK</name>
<comment type="caution">
    <text evidence="3">The sequence shown here is derived from an EMBL/GenBank/DDBJ whole genome shotgun (WGS) entry which is preliminary data.</text>
</comment>
<dbReference type="SUPFAM" id="SSF69593">
    <property type="entry name" value="Glycerol-3-phosphate (1)-acyltransferase"/>
    <property type="match status" value="1"/>
</dbReference>
<dbReference type="CDD" id="cd07990">
    <property type="entry name" value="LPLAT_LCLAT1-like"/>
    <property type="match status" value="1"/>
</dbReference>
<protein>
    <submittedName>
        <fullName evidence="3">Acyltransferase</fullName>
    </submittedName>
</protein>
<dbReference type="Pfam" id="PF01553">
    <property type="entry name" value="Acyltransferase"/>
    <property type="match status" value="1"/>
</dbReference>
<keyword evidence="1" id="KW-0812">Transmembrane</keyword>